<dbReference type="SUPFAM" id="SSF57535">
    <property type="entry name" value="Complement control module/SCR domain"/>
    <property type="match status" value="4"/>
</dbReference>
<keyword evidence="4" id="KW-0768">Sushi</keyword>
<feature type="domain" description="Sushi" evidence="5">
    <location>
        <begin position="10"/>
        <end position="66"/>
    </location>
</feature>
<dbReference type="PANTHER" id="PTHR45656:SF4">
    <property type="entry name" value="PROTEIN CBR-CLEC-78"/>
    <property type="match status" value="1"/>
</dbReference>
<dbReference type="Pfam" id="PF00084">
    <property type="entry name" value="Sushi"/>
    <property type="match status" value="4"/>
</dbReference>
<feature type="disulfide bond" evidence="4">
    <location>
        <begin position="249"/>
        <end position="276"/>
    </location>
</feature>
<dbReference type="InterPro" id="IPR035976">
    <property type="entry name" value="Sushi/SCR/CCP_sf"/>
</dbReference>
<protein>
    <recommendedName>
        <fullName evidence="5">Sushi domain-containing protein</fullName>
    </recommendedName>
</protein>
<organism evidence="6">
    <name type="scientific">Darwinula stevensoni</name>
    <dbReference type="NCBI Taxonomy" id="69355"/>
    <lineage>
        <taxon>Eukaryota</taxon>
        <taxon>Metazoa</taxon>
        <taxon>Ecdysozoa</taxon>
        <taxon>Arthropoda</taxon>
        <taxon>Crustacea</taxon>
        <taxon>Oligostraca</taxon>
        <taxon>Ostracoda</taxon>
        <taxon>Podocopa</taxon>
        <taxon>Podocopida</taxon>
        <taxon>Darwinulocopina</taxon>
        <taxon>Darwinuloidea</taxon>
        <taxon>Darwinulidae</taxon>
        <taxon>Darwinula</taxon>
    </lineage>
</organism>
<dbReference type="InterPro" id="IPR000436">
    <property type="entry name" value="Sushi_SCR_CCP_dom"/>
</dbReference>
<evidence type="ECO:0000259" key="5">
    <source>
        <dbReference type="PROSITE" id="PS50923"/>
    </source>
</evidence>
<feature type="domain" description="Sushi" evidence="5">
    <location>
        <begin position="67"/>
        <end position="126"/>
    </location>
</feature>
<feature type="domain" description="Sushi" evidence="5">
    <location>
        <begin position="222"/>
        <end position="278"/>
    </location>
</feature>
<dbReference type="OrthoDB" id="5804959at2759"/>
<proteinExistence type="predicted"/>
<comment type="caution">
    <text evidence="4">Lacks conserved residue(s) required for the propagation of feature annotation.</text>
</comment>
<dbReference type="InterPro" id="IPR051277">
    <property type="entry name" value="SEZ6_CSMD_C4BPB_Regulators"/>
</dbReference>
<evidence type="ECO:0000313" key="6">
    <source>
        <dbReference type="EMBL" id="CAD7244893.1"/>
    </source>
</evidence>
<evidence type="ECO:0000256" key="1">
    <source>
        <dbReference type="ARBA" id="ARBA00022729"/>
    </source>
</evidence>
<dbReference type="AlphaFoldDB" id="A0A7R9A261"/>
<feature type="disulfide bond" evidence="4">
    <location>
        <begin position="97"/>
        <end position="124"/>
    </location>
</feature>
<dbReference type="CDD" id="cd00033">
    <property type="entry name" value="CCP"/>
    <property type="match status" value="4"/>
</dbReference>
<keyword evidence="1" id="KW-0732">Signal</keyword>
<dbReference type="Gene3D" id="2.10.70.10">
    <property type="entry name" value="Complement Module, domain 1"/>
    <property type="match status" value="4"/>
</dbReference>
<dbReference type="PROSITE" id="PS50923">
    <property type="entry name" value="SUSHI"/>
    <property type="match status" value="4"/>
</dbReference>
<reference evidence="6" key="1">
    <citation type="submission" date="2020-11" db="EMBL/GenBank/DDBJ databases">
        <authorList>
            <person name="Tran Van P."/>
        </authorList>
    </citation>
    <scope>NUCLEOTIDE SEQUENCE</scope>
</reference>
<accession>A0A7R9A261</accession>
<evidence type="ECO:0000313" key="7">
    <source>
        <dbReference type="Proteomes" id="UP000677054"/>
    </source>
</evidence>
<dbReference type="PANTHER" id="PTHR45656">
    <property type="entry name" value="PROTEIN CBR-CLEC-78"/>
    <property type="match status" value="1"/>
</dbReference>
<dbReference type="SMART" id="SM00032">
    <property type="entry name" value="CCP"/>
    <property type="match status" value="4"/>
</dbReference>
<dbReference type="EMBL" id="CAJPEV010000734">
    <property type="protein sequence ID" value="CAG0888041.1"/>
    <property type="molecule type" value="Genomic_DNA"/>
</dbReference>
<keyword evidence="3 4" id="KW-1015">Disulfide bond</keyword>
<gene>
    <name evidence="6" type="ORF">DSTB1V02_LOCUS4776</name>
</gene>
<sequence length="280" mass="30349">MAIPFLFLAVHCPEIPEQPGLQISTRNTQMKTRVLFSCLNGTLIGAEEMECLPSGNWSDPIPTCENVECGSQPNVTDSKVRVTVRSRQVGGTAEFRCPEGFGLQGPRTATCSPDGEWTKPLPTCEESAEERGGLLPHRTESCLAVPVVPFHTCNRKPAEVACQPPPAPENSHFEPKEGPFKGGDVLHFLCHKGFMPEGQPIIVCQEDGTWSKEPPKCVRSCGYLGTLIGGSMSVVKHYYTVGETVSFECEAGRVLSGPAQVRCLENGKWSGGLPMCTKTK</sequence>
<evidence type="ECO:0000256" key="4">
    <source>
        <dbReference type="PROSITE-ProRule" id="PRU00302"/>
    </source>
</evidence>
<evidence type="ECO:0000256" key="2">
    <source>
        <dbReference type="ARBA" id="ARBA00022737"/>
    </source>
</evidence>
<keyword evidence="7" id="KW-1185">Reference proteome</keyword>
<dbReference type="Proteomes" id="UP000677054">
    <property type="component" value="Unassembled WGS sequence"/>
</dbReference>
<feature type="disulfide bond" evidence="4">
    <location>
        <begin position="190"/>
        <end position="217"/>
    </location>
</feature>
<feature type="domain" description="Sushi" evidence="5">
    <location>
        <begin position="160"/>
        <end position="219"/>
    </location>
</feature>
<name>A0A7R9A261_9CRUS</name>
<dbReference type="EMBL" id="LR900251">
    <property type="protein sequence ID" value="CAD7244893.1"/>
    <property type="molecule type" value="Genomic_DNA"/>
</dbReference>
<evidence type="ECO:0000256" key="3">
    <source>
        <dbReference type="ARBA" id="ARBA00023157"/>
    </source>
</evidence>
<keyword evidence="2" id="KW-0677">Repeat</keyword>